<protein>
    <recommendedName>
        <fullName evidence="4">Secreted protein</fullName>
    </recommendedName>
</protein>
<evidence type="ECO:0008006" key="4">
    <source>
        <dbReference type="Google" id="ProtNLM"/>
    </source>
</evidence>
<feature type="signal peptide" evidence="1">
    <location>
        <begin position="1"/>
        <end position="23"/>
    </location>
</feature>
<name>A0ABY3R9W8_9BRAD</name>
<dbReference type="Proteomes" id="UP001431010">
    <property type="component" value="Chromosome"/>
</dbReference>
<dbReference type="EMBL" id="CP088156">
    <property type="protein sequence ID" value="UFZ04018.1"/>
    <property type="molecule type" value="Genomic_DNA"/>
</dbReference>
<proteinExistence type="predicted"/>
<gene>
    <name evidence="2" type="ORF">LQG66_33305</name>
</gene>
<dbReference type="RefSeq" id="WP_231320030.1">
    <property type="nucleotide sequence ID" value="NZ_CP088156.1"/>
</dbReference>
<sequence length="93" mass="9298">MTIKHIIPGSLVALALLSGVAAAAELPSYEVGALPATPHQLSVVGASAAQEQAPVADLTRAGMPATPLQLAVLTGHRRSAALVVPTTVGSVRN</sequence>
<keyword evidence="3" id="KW-1185">Reference proteome</keyword>
<evidence type="ECO:0000313" key="2">
    <source>
        <dbReference type="EMBL" id="UFZ04018.1"/>
    </source>
</evidence>
<organism evidence="2 3">
    <name type="scientific">Bradyrhizobium ontarionense</name>
    <dbReference type="NCBI Taxonomy" id="2898149"/>
    <lineage>
        <taxon>Bacteria</taxon>
        <taxon>Pseudomonadati</taxon>
        <taxon>Pseudomonadota</taxon>
        <taxon>Alphaproteobacteria</taxon>
        <taxon>Hyphomicrobiales</taxon>
        <taxon>Nitrobacteraceae</taxon>
        <taxon>Bradyrhizobium</taxon>
    </lineage>
</organism>
<accession>A0ABY3R9W8</accession>
<feature type="chain" id="PRO_5045306374" description="Secreted protein" evidence="1">
    <location>
        <begin position="24"/>
        <end position="93"/>
    </location>
</feature>
<reference evidence="2" key="1">
    <citation type="journal article" date="2024" name="Antonie Van Leeuwenhoek">
        <title>Bradyrhizobium ontarionense sp. nov., a novel bacterial symbiont isolated from Aeschynomene indica (Indian jointvetch), harbours photosynthesis, nitrogen fixation and nitrous oxide (N2O) reductase genes.</title>
        <authorList>
            <person name="Bromfield E.S.P."/>
            <person name="Cloutier S."/>
        </authorList>
    </citation>
    <scope>NUCLEOTIDE SEQUENCE</scope>
    <source>
        <strain evidence="2">A19</strain>
    </source>
</reference>
<evidence type="ECO:0000313" key="3">
    <source>
        <dbReference type="Proteomes" id="UP001431010"/>
    </source>
</evidence>
<evidence type="ECO:0000256" key="1">
    <source>
        <dbReference type="SAM" id="SignalP"/>
    </source>
</evidence>
<keyword evidence="1" id="KW-0732">Signal</keyword>